<keyword evidence="1" id="KW-1277">Toxin-antitoxin system</keyword>
<dbReference type="Pfam" id="PF01934">
    <property type="entry name" value="HepT-like"/>
    <property type="match status" value="1"/>
</dbReference>
<dbReference type="AlphaFoldDB" id="A0A4U3KRM9"/>
<dbReference type="OrthoDB" id="955324at2"/>
<keyword evidence="2" id="KW-0540">Nuclease</keyword>
<keyword evidence="5" id="KW-1185">Reference proteome</keyword>
<proteinExistence type="predicted"/>
<dbReference type="InterPro" id="IPR008201">
    <property type="entry name" value="HepT-like"/>
</dbReference>
<protein>
    <submittedName>
        <fullName evidence="4">DUF86 domain-containing protein</fullName>
    </submittedName>
</protein>
<sequence>MYTCCSELRNRIIHAHDNVNDVLIWKIATKDIPVLEIDVNRILENEIDE</sequence>
<dbReference type="EMBL" id="SZQL01000026">
    <property type="protein sequence ID" value="TKK64950.1"/>
    <property type="molecule type" value="Genomic_DNA"/>
</dbReference>
<keyword evidence="3" id="KW-0378">Hydrolase</keyword>
<evidence type="ECO:0000256" key="1">
    <source>
        <dbReference type="ARBA" id="ARBA00022649"/>
    </source>
</evidence>
<dbReference type="RefSeq" id="WP_137263879.1">
    <property type="nucleotide sequence ID" value="NZ_SZQL01000026.1"/>
</dbReference>
<organism evidence="4 5">
    <name type="scientific">Ilyomonas limi</name>
    <dbReference type="NCBI Taxonomy" id="2575867"/>
    <lineage>
        <taxon>Bacteria</taxon>
        <taxon>Pseudomonadati</taxon>
        <taxon>Bacteroidota</taxon>
        <taxon>Chitinophagia</taxon>
        <taxon>Chitinophagales</taxon>
        <taxon>Chitinophagaceae</taxon>
        <taxon>Ilyomonas</taxon>
    </lineage>
</organism>
<evidence type="ECO:0000313" key="5">
    <source>
        <dbReference type="Proteomes" id="UP000305848"/>
    </source>
</evidence>
<comment type="caution">
    <text evidence="4">The sequence shown here is derived from an EMBL/GenBank/DDBJ whole genome shotgun (WGS) entry which is preliminary data.</text>
</comment>
<dbReference type="GO" id="GO:0016787">
    <property type="term" value="F:hydrolase activity"/>
    <property type="evidence" value="ECO:0007669"/>
    <property type="project" value="UniProtKB-KW"/>
</dbReference>
<gene>
    <name evidence="4" type="ORF">FC093_21330</name>
</gene>
<dbReference type="Proteomes" id="UP000305848">
    <property type="component" value="Unassembled WGS sequence"/>
</dbReference>
<evidence type="ECO:0000256" key="3">
    <source>
        <dbReference type="ARBA" id="ARBA00022801"/>
    </source>
</evidence>
<name>A0A4U3KRM9_9BACT</name>
<evidence type="ECO:0000313" key="4">
    <source>
        <dbReference type="EMBL" id="TKK64950.1"/>
    </source>
</evidence>
<reference evidence="4 5" key="1">
    <citation type="submission" date="2019-05" db="EMBL/GenBank/DDBJ databases">
        <title>Panacibacter sp. strain 17mud1-8 Genome sequencing and assembly.</title>
        <authorList>
            <person name="Chhetri G."/>
        </authorList>
    </citation>
    <scope>NUCLEOTIDE SEQUENCE [LARGE SCALE GENOMIC DNA]</scope>
    <source>
        <strain evidence="4 5">17mud1-8</strain>
    </source>
</reference>
<dbReference type="GO" id="GO:0004540">
    <property type="term" value="F:RNA nuclease activity"/>
    <property type="evidence" value="ECO:0007669"/>
    <property type="project" value="InterPro"/>
</dbReference>
<accession>A0A4U3KRM9</accession>
<evidence type="ECO:0000256" key="2">
    <source>
        <dbReference type="ARBA" id="ARBA00022722"/>
    </source>
</evidence>
<dbReference type="GO" id="GO:0110001">
    <property type="term" value="C:toxin-antitoxin complex"/>
    <property type="evidence" value="ECO:0007669"/>
    <property type="project" value="InterPro"/>
</dbReference>